<dbReference type="PANTHER" id="PTHR12443">
    <property type="entry name" value="TRANSLOCATION PROTEIN SEC62"/>
    <property type="match status" value="1"/>
</dbReference>
<gene>
    <name evidence="13" type="primary">20200653</name>
    <name evidence="12" type="ORF">HELRODRAFT_164690</name>
</gene>
<dbReference type="InterPro" id="IPR036388">
    <property type="entry name" value="WH-like_DNA-bd_sf"/>
</dbReference>
<reference evidence="13" key="3">
    <citation type="submission" date="2015-06" db="UniProtKB">
        <authorList>
            <consortium name="EnsemblMetazoa"/>
        </authorList>
    </citation>
    <scope>IDENTIFICATION</scope>
</reference>
<dbReference type="Gene3D" id="1.10.10.10">
    <property type="entry name" value="Winged helix-like DNA-binding domain superfamily/Winged helix DNA-binding domain"/>
    <property type="match status" value="1"/>
</dbReference>
<dbReference type="EMBL" id="KB097639">
    <property type="protein sequence ID" value="ESN92616.1"/>
    <property type="molecule type" value="Genomic_DNA"/>
</dbReference>
<dbReference type="OrthoDB" id="200187at2759"/>
<feature type="compositionally biased region" description="Low complexity" evidence="11">
    <location>
        <begin position="111"/>
        <end position="124"/>
    </location>
</feature>
<comment type="subcellular location">
    <subcellularLocation>
        <location evidence="1">Endoplasmic reticulum membrane</location>
        <topology evidence="1">Multi-pass membrane protein</topology>
    </subcellularLocation>
</comment>
<dbReference type="eggNOG" id="KOG2927">
    <property type="taxonomic scope" value="Eukaryota"/>
</dbReference>
<protein>
    <recommendedName>
        <fullName evidence="3">Translocation protein SEC62</fullName>
    </recommendedName>
</protein>
<evidence type="ECO:0000256" key="4">
    <source>
        <dbReference type="ARBA" id="ARBA00022448"/>
    </source>
</evidence>
<evidence type="ECO:0000256" key="3">
    <source>
        <dbReference type="ARBA" id="ARBA00021257"/>
    </source>
</evidence>
<dbReference type="PANTHER" id="PTHR12443:SF9">
    <property type="entry name" value="TRANSLOCATION PROTEIN SEC62"/>
    <property type="match status" value="1"/>
</dbReference>
<evidence type="ECO:0000256" key="7">
    <source>
        <dbReference type="ARBA" id="ARBA00022927"/>
    </source>
</evidence>
<evidence type="ECO:0000256" key="2">
    <source>
        <dbReference type="ARBA" id="ARBA00010604"/>
    </source>
</evidence>
<dbReference type="CTD" id="20200653"/>
<dbReference type="KEGG" id="hro:HELRODRAFT_164690"/>
<dbReference type="GO" id="GO:0005789">
    <property type="term" value="C:endoplasmic reticulum membrane"/>
    <property type="evidence" value="ECO:0007669"/>
    <property type="project" value="UniProtKB-SubCell"/>
</dbReference>
<dbReference type="GO" id="GO:0015031">
    <property type="term" value="P:protein transport"/>
    <property type="evidence" value="ECO:0007669"/>
    <property type="project" value="UniProtKB-KW"/>
</dbReference>
<evidence type="ECO:0000256" key="1">
    <source>
        <dbReference type="ARBA" id="ARBA00004477"/>
    </source>
</evidence>
<comment type="similarity">
    <text evidence="2">Belongs to the SEC62 family.</text>
</comment>
<organism evidence="13 14">
    <name type="scientific">Helobdella robusta</name>
    <name type="common">Californian leech</name>
    <dbReference type="NCBI Taxonomy" id="6412"/>
    <lineage>
        <taxon>Eukaryota</taxon>
        <taxon>Metazoa</taxon>
        <taxon>Spiralia</taxon>
        <taxon>Lophotrochozoa</taxon>
        <taxon>Annelida</taxon>
        <taxon>Clitellata</taxon>
        <taxon>Hirudinea</taxon>
        <taxon>Rhynchobdellida</taxon>
        <taxon>Glossiphoniidae</taxon>
        <taxon>Helobdella</taxon>
    </lineage>
</organism>
<evidence type="ECO:0000256" key="5">
    <source>
        <dbReference type="ARBA" id="ARBA00022692"/>
    </source>
</evidence>
<dbReference type="AlphaFoldDB" id="T1EVQ3"/>
<dbReference type="EMBL" id="AMQM01001763">
    <property type="status" value="NOT_ANNOTATED_CDS"/>
    <property type="molecule type" value="Genomic_DNA"/>
</dbReference>
<dbReference type="HOGENOM" id="CLU_1205936_0_0_1"/>
<feature type="compositionally biased region" description="Low complexity" evidence="11">
    <location>
        <begin position="174"/>
        <end position="195"/>
    </location>
</feature>
<keyword evidence="5" id="KW-0812">Transmembrane</keyword>
<evidence type="ECO:0000313" key="14">
    <source>
        <dbReference type="Proteomes" id="UP000015101"/>
    </source>
</evidence>
<dbReference type="Proteomes" id="UP000015101">
    <property type="component" value="Unassembled WGS sequence"/>
</dbReference>
<keyword evidence="9" id="KW-0811">Translocation</keyword>
<evidence type="ECO:0000313" key="13">
    <source>
        <dbReference type="EnsemblMetazoa" id="HelroP164690"/>
    </source>
</evidence>
<proteinExistence type="inferred from homology"/>
<dbReference type="STRING" id="6412.T1EVQ3"/>
<dbReference type="InParanoid" id="T1EVQ3"/>
<dbReference type="InterPro" id="IPR004728">
    <property type="entry name" value="Sec62"/>
</dbReference>
<sequence length="230" mass="25607">MATERRKMKKKSVLKDELEKPTKEEYSVARCLRFQGPSKEGKFNGNFCPYFVGSKVVDFLLSESQWGTKCANKTSQLYTSRSSCVTYCARLLEKGFFHRVEKIDRRERLMATAATSSTQSSKKSSAGDKLQSKDGTPGLTKRNKGKKDRDATEQQPQQLPDEQTEKKNDDDVTKAAAAAACKTAASDATTATSTAAKEDGVNEEKKKRRKPAKLRMHDNQTFIDSPDAVC</sequence>
<evidence type="ECO:0000256" key="8">
    <source>
        <dbReference type="ARBA" id="ARBA00022989"/>
    </source>
</evidence>
<keyword evidence="8" id="KW-1133">Transmembrane helix</keyword>
<evidence type="ECO:0000313" key="12">
    <source>
        <dbReference type="EMBL" id="ESN92616.1"/>
    </source>
</evidence>
<evidence type="ECO:0000256" key="10">
    <source>
        <dbReference type="ARBA" id="ARBA00023136"/>
    </source>
</evidence>
<evidence type="ECO:0000256" key="11">
    <source>
        <dbReference type="SAM" id="MobiDB-lite"/>
    </source>
</evidence>
<name>T1EVQ3_HELRO</name>
<keyword evidence="14" id="KW-1185">Reference proteome</keyword>
<reference evidence="12 14" key="2">
    <citation type="journal article" date="2013" name="Nature">
        <title>Insights into bilaterian evolution from three spiralian genomes.</title>
        <authorList>
            <person name="Simakov O."/>
            <person name="Marletaz F."/>
            <person name="Cho S.J."/>
            <person name="Edsinger-Gonzales E."/>
            <person name="Havlak P."/>
            <person name="Hellsten U."/>
            <person name="Kuo D.H."/>
            <person name="Larsson T."/>
            <person name="Lv J."/>
            <person name="Arendt D."/>
            <person name="Savage R."/>
            <person name="Osoegawa K."/>
            <person name="de Jong P."/>
            <person name="Grimwood J."/>
            <person name="Chapman J.A."/>
            <person name="Shapiro H."/>
            <person name="Aerts A."/>
            <person name="Otillar R.P."/>
            <person name="Terry A.Y."/>
            <person name="Boore J.L."/>
            <person name="Grigoriev I.V."/>
            <person name="Lindberg D.R."/>
            <person name="Seaver E.C."/>
            <person name="Weisblat D.A."/>
            <person name="Putnam N.H."/>
            <person name="Rokhsar D.S."/>
        </authorList>
    </citation>
    <scope>NUCLEOTIDE SEQUENCE</scope>
</reference>
<feature type="compositionally biased region" description="Basic and acidic residues" evidence="11">
    <location>
        <begin position="196"/>
        <end position="205"/>
    </location>
</feature>
<feature type="region of interest" description="Disordered" evidence="11">
    <location>
        <begin position="111"/>
        <end position="230"/>
    </location>
</feature>
<dbReference type="RefSeq" id="XP_009028937.1">
    <property type="nucleotide sequence ID" value="XM_009030689.1"/>
</dbReference>
<dbReference type="GeneID" id="20200653"/>
<evidence type="ECO:0000256" key="9">
    <source>
        <dbReference type="ARBA" id="ARBA00023010"/>
    </source>
</evidence>
<dbReference type="EnsemblMetazoa" id="HelroT164690">
    <property type="protein sequence ID" value="HelroP164690"/>
    <property type="gene ID" value="HelroG164690"/>
</dbReference>
<keyword evidence="10" id="KW-0472">Membrane</keyword>
<keyword evidence="4" id="KW-0813">Transport</keyword>
<keyword evidence="7" id="KW-0653">Protein transport</keyword>
<reference evidence="14" key="1">
    <citation type="submission" date="2012-12" db="EMBL/GenBank/DDBJ databases">
        <authorList>
            <person name="Hellsten U."/>
            <person name="Grimwood J."/>
            <person name="Chapman J.A."/>
            <person name="Shapiro H."/>
            <person name="Aerts A."/>
            <person name="Otillar R.P."/>
            <person name="Terry A.Y."/>
            <person name="Boore J.L."/>
            <person name="Simakov O."/>
            <person name="Marletaz F."/>
            <person name="Cho S.-J."/>
            <person name="Edsinger-Gonzales E."/>
            <person name="Havlak P."/>
            <person name="Kuo D.-H."/>
            <person name="Larsson T."/>
            <person name="Lv J."/>
            <person name="Arendt D."/>
            <person name="Savage R."/>
            <person name="Osoegawa K."/>
            <person name="de Jong P."/>
            <person name="Lindberg D.R."/>
            <person name="Seaver E.C."/>
            <person name="Weisblat D.A."/>
            <person name="Putnam N.H."/>
            <person name="Grigoriev I.V."/>
            <person name="Rokhsar D.S."/>
        </authorList>
    </citation>
    <scope>NUCLEOTIDE SEQUENCE</scope>
</reference>
<keyword evidence="6" id="KW-0256">Endoplasmic reticulum</keyword>
<evidence type="ECO:0000256" key="6">
    <source>
        <dbReference type="ARBA" id="ARBA00022824"/>
    </source>
</evidence>
<feature type="compositionally biased region" description="Basic and acidic residues" evidence="11">
    <location>
        <begin position="163"/>
        <end position="173"/>
    </location>
</feature>
<accession>T1EVQ3</accession>